<dbReference type="AlphaFoldDB" id="A0AAD7JR22"/>
<feature type="region of interest" description="Disordered" evidence="1">
    <location>
        <begin position="154"/>
        <end position="254"/>
    </location>
</feature>
<comment type="caution">
    <text evidence="2">The sequence shown here is derived from an EMBL/GenBank/DDBJ whole genome shotgun (WGS) entry which is preliminary data.</text>
</comment>
<proteinExistence type="predicted"/>
<evidence type="ECO:0000313" key="2">
    <source>
        <dbReference type="EMBL" id="KAJ7768377.1"/>
    </source>
</evidence>
<reference evidence="2" key="1">
    <citation type="submission" date="2023-03" db="EMBL/GenBank/DDBJ databases">
        <title>Massive genome expansion in bonnet fungi (Mycena s.s.) driven by repeated elements and novel gene families across ecological guilds.</title>
        <authorList>
            <consortium name="Lawrence Berkeley National Laboratory"/>
            <person name="Harder C.B."/>
            <person name="Miyauchi S."/>
            <person name="Viragh M."/>
            <person name="Kuo A."/>
            <person name="Thoen E."/>
            <person name="Andreopoulos B."/>
            <person name="Lu D."/>
            <person name="Skrede I."/>
            <person name="Drula E."/>
            <person name="Henrissat B."/>
            <person name="Morin E."/>
            <person name="Kohler A."/>
            <person name="Barry K."/>
            <person name="LaButti K."/>
            <person name="Morin E."/>
            <person name="Salamov A."/>
            <person name="Lipzen A."/>
            <person name="Mereny Z."/>
            <person name="Hegedus B."/>
            <person name="Baldrian P."/>
            <person name="Stursova M."/>
            <person name="Weitz H."/>
            <person name="Taylor A."/>
            <person name="Grigoriev I.V."/>
            <person name="Nagy L.G."/>
            <person name="Martin F."/>
            <person name="Kauserud H."/>
        </authorList>
    </citation>
    <scope>NUCLEOTIDE SEQUENCE</scope>
    <source>
        <strain evidence="2">CBHHK182m</strain>
    </source>
</reference>
<keyword evidence="3" id="KW-1185">Reference proteome</keyword>
<feature type="compositionally biased region" description="Basic and acidic residues" evidence="1">
    <location>
        <begin position="157"/>
        <end position="175"/>
    </location>
</feature>
<evidence type="ECO:0000313" key="3">
    <source>
        <dbReference type="Proteomes" id="UP001215598"/>
    </source>
</evidence>
<sequence>MTLPRTTTFPHSPLPPHQVHMFNDSNDNLHYFVAEINYVGGQMHRIDSPSEIVFNNVPPHMSPTAGGLFGFSNSALRVAAEINQVQGGVTRERSESRMTVSYANAHPAPQANQYPHPNVTPVQRQTRHSLVINRGSARSGGYGNRAFSSGDYSGHYTDGRHYQGFDGQRERDSRYPRSPYSGDYHNGHSSASAVPLRTHGNNYRDSNAPGNRRGYSGDAKARPTPYDRSNRRRGDNFDSSYYNSNGSNMGKVPKPFVEDSEEAKVVPGLQTAINLNVADRRKSRGQDKF</sequence>
<protein>
    <submittedName>
        <fullName evidence="2">Uncharacterized protein</fullName>
    </submittedName>
</protein>
<organism evidence="2 3">
    <name type="scientific">Mycena metata</name>
    <dbReference type="NCBI Taxonomy" id="1033252"/>
    <lineage>
        <taxon>Eukaryota</taxon>
        <taxon>Fungi</taxon>
        <taxon>Dikarya</taxon>
        <taxon>Basidiomycota</taxon>
        <taxon>Agaricomycotina</taxon>
        <taxon>Agaricomycetes</taxon>
        <taxon>Agaricomycetidae</taxon>
        <taxon>Agaricales</taxon>
        <taxon>Marasmiineae</taxon>
        <taxon>Mycenaceae</taxon>
        <taxon>Mycena</taxon>
    </lineage>
</organism>
<dbReference type="EMBL" id="JARKIB010000020">
    <property type="protein sequence ID" value="KAJ7768377.1"/>
    <property type="molecule type" value="Genomic_DNA"/>
</dbReference>
<name>A0AAD7JR22_9AGAR</name>
<gene>
    <name evidence="2" type="ORF">B0H16DRAFT_1519622</name>
</gene>
<feature type="compositionally biased region" description="Polar residues" evidence="1">
    <location>
        <begin position="199"/>
        <end position="209"/>
    </location>
</feature>
<accession>A0AAD7JR22</accession>
<evidence type="ECO:0000256" key="1">
    <source>
        <dbReference type="SAM" id="MobiDB-lite"/>
    </source>
</evidence>
<dbReference type="Proteomes" id="UP001215598">
    <property type="component" value="Unassembled WGS sequence"/>
</dbReference>
<feature type="compositionally biased region" description="Low complexity" evidence="1">
    <location>
        <begin position="237"/>
        <end position="248"/>
    </location>
</feature>